<evidence type="ECO:0000313" key="1">
    <source>
        <dbReference type="EMBL" id="PRQ28842.1"/>
    </source>
</evidence>
<organism evidence="1 2">
    <name type="scientific">Rosa chinensis</name>
    <name type="common">China rose</name>
    <dbReference type="NCBI Taxonomy" id="74649"/>
    <lineage>
        <taxon>Eukaryota</taxon>
        <taxon>Viridiplantae</taxon>
        <taxon>Streptophyta</taxon>
        <taxon>Embryophyta</taxon>
        <taxon>Tracheophyta</taxon>
        <taxon>Spermatophyta</taxon>
        <taxon>Magnoliopsida</taxon>
        <taxon>eudicotyledons</taxon>
        <taxon>Gunneridae</taxon>
        <taxon>Pentapetalae</taxon>
        <taxon>rosids</taxon>
        <taxon>fabids</taxon>
        <taxon>Rosales</taxon>
        <taxon>Rosaceae</taxon>
        <taxon>Rosoideae</taxon>
        <taxon>Rosoideae incertae sedis</taxon>
        <taxon>Rosa</taxon>
    </lineage>
</organism>
<dbReference type="Gramene" id="PRQ28842">
    <property type="protein sequence ID" value="PRQ28842"/>
    <property type="gene ID" value="RchiOBHm_Chr5g0007371"/>
</dbReference>
<gene>
    <name evidence="1" type="ORF">RchiOBHm_Chr5g0007371</name>
</gene>
<protein>
    <submittedName>
        <fullName evidence="1">Uncharacterized protein</fullName>
    </submittedName>
</protein>
<keyword evidence="2" id="KW-1185">Reference proteome</keyword>
<name>A0A2P6Q3T6_ROSCH</name>
<accession>A0A2P6Q3T6</accession>
<dbReference type="EMBL" id="PDCK01000043">
    <property type="protein sequence ID" value="PRQ28842.1"/>
    <property type="molecule type" value="Genomic_DNA"/>
</dbReference>
<sequence>MMKRALDLITMPSLYNVFQHPDSSNAKNKKMAFNAKSASFPYRMDQWIRDSFDANLFPLQGRYKEVFSFQMIQRQIRVSI</sequence>
<comment type="caution">
    <text evidence="1">The sequence shown here is derived from an EMBL/GenBank/DDBJ whole genome shotgun (WGS) entry which is preliminary data.</text>
</comment>
<reference evidence="1 2" key="1">
    <citation type="journal article" date="2018" name="Nat. Genet.">
        <title>The Rosa genome provides new insights in the design of modern roses.</title>
        <authorList>
            <person name="Bendahmane M."/>
        </authorList>
    </citation>
    <scope>NUCLEOTIDE SEQUENCE [LARGE SCALE GENOMIC DNA]</scope>
    <source>
        <strain evidence="2">cv. Old Blush</strain>
    </source>
</reference>
<dbReference type="Proteomes" id="UP000238479">
    <property type="component" value="Chromosome 5"/>
</dbReference>
<evidence type="ECO:0000313" key="2">
    <source>
        <dbReference type="Proteomes" id="UP000238479"/>
    </source>
</evidence>
<proteinExistence type="predicted"/>
<dbReference type="AlphaFoldDB" id="A0A2P6Q3T6"/>